<evidence type="ECO:0000313" key="1">
    <source>
        <dbReference type="EMBL" id="KAA1129569.1"/>
    </source>
</evidence>
<protein>
    <submittedName>
        <fullName evidence="1">Uncharacterized protein</fullName>
    </submittedName>
</protein>
<gene>
    <name evidence="1" type="ORF">PGTUg99_030145</name>
</gene>
<accession>A0A5B0RWL1</accession>
<dbReference type="AlphaFoldDB" id="A0A5B0RWL1"/>
<proteinExistence type="predicted"/>
<comment type="caution">
    <text evidence="1">The sequence shown here is derived from an EMBL/GenBank/DDBJ whole genome shotgun (WGS) entry which is preliminary data.</text>
</comment>
<organism evidence="1 2">
    <name type="scientific">Puccinia graminis f. sp. tritici</name>
    <dbReference type="NCBI Taxonomy" id="56615"/>
    <lineage>
        <taxon>Eukaryota</taxon>
        <taxon>Fungi</taxon>
        <taxon>Dikarya</taxon>
        <taxon>Basidiomycota</taxon>
        <taxon>Pucciniomycotina</taxon>
        <taxon>Pucciniomycetes</taxon>
        <taxon>Pucciniales</taxon>
        <taxon>Pucciniaceae</taxon>
        <taxon>Puccinia</taxon>
    </lineage>
</organism>
<sequence length="98" mass="10741">MSIDCNVVVVLDVALGWLYVGNSRQAVDDARAAVGNSHRHSYRIRRTSQQITTNHGKSTVWGGYLSLSFLAGMNLATPRLKSIRISEQVMYTGLASSD</sequence>
<dbReference type="Proteomes" id="UP000325313">
    <property type="component" value="Unassembled WGS sequence"/>
</dbReference>
<evidence type="ECO:0000313" key="2">
    <source>
        <dbReference type="Proteomes" id="UP000325313"/>
    </source>
</evidence>
<dbReference type="EMBL" id="VDEP01000136">
    <property type="protein sequence ID" value="KAA1129569.1"/>
    <property type="molecule type" value="Genomic_DNA"/>
</dbReference>
<name>A0A5B0RWL1_PUCGR</name>
<reference evidence="1 2" key="1">
    <citation type="submission" date="2019-05" db="EMBL/GenBank/DDBJ databases">
        <title>Emergence of the Ug99 lineage of the wheat stem rust pathogen through somatic hybridization.</title>
        <authorList>
            <person name="Li F."/>
            <person name="Upadhyaya N.M."/>
            <person name="Sperschneider J."/>
            <person name="Matny O."/>
            <person name="Nguyen-Phuc H."/>
            <person name="Mago R."/>
            <person name="Raley C."/>
            <person name="Miller M.E."/>
            <person name="Silverstein K.A.T."/>
            <person name="Henningsen E."/>
            <person name="Hirsch C.D."/>
            <person name="Visser B."/>
            <person name="Pretorius Z.A."/>
            <person name="Steffenson B.J."/>
            <person name="Schwessinger B."/>
            <person name="Dodds P.N."/>
            <person name="Figueroa M."/>
        </authorList>
    </citation>
    <scope>NUCLEOTIDE SEQUENCE [LARGE SCALE GENOMIC DNA]</scope>
    <source>
        <strain evidence="1 2">Ug99</strain>
    </source>
</reference>